<sequence>MDLLPTIINHISSHKKVVFSGTDPGTVVTSVTVPSTLESIFASVNRFQALASIEDDPNEDAPYAFDVDPLPKPYKITAGLVNNVTFLKKHQNKHQRRQGSGVDEEEQRKKLAKEKREREIRTKRAYGKITAEERRHIRSHAQLPPDAPKPALIHCVGHWQGINSCIKGHSRRGMKQIRAQHRLHGNVAIVNEYNSSKTCPFCFSKVVLHRARRIVGGKERVVRLHGAIECVHPRCPARRINHTTRGRDANAAANIALSGASIILSSDHQPLPPFRMNKYG</sequence>
<proteinExistence type="predicted"/>
<dbReference type="EMBL" id="CAJVPJ010001759">
    <property type="protein sequence ID" value="CAG8602773.1"/>
    <property type="molecule type" value="Genomic_DNA"/>
</dbReference>
<reference evidence="2" key="1">
    <citation type="submission" date="2021-06" db="EMBL/GenBank/DDBJ databases">
        <authorList>
            <person name="Kallberg Y."/>
            <person name="Tangrot J."/>
            <person name="Rosling A."/>
        </authorList>
    </citation>
    <scope>NUCLEOTIDE SEQUENCE</scope>
    <source>
        <strain evidence="2">IA702</strain>
    </source>
</reference>
<feature type="region of interest" description="Disordered" evidence="1">
    <location>
        <begin position="89"/>
        <end position="122"/>
    </location>
</feature>
<accession>A0A9N9CIA7</accession>
<dbReference type="AlphaFoldDB" id="A0A9N9CIA7"/>
<organism evidence="2 3">
    <name type="scientific">Paraglomus occultum</name>
    <dbReference type="NCBI Taxonomy" id="144539"/>
    <lineage>
        <taxon>Eukaryota</taxon>
        <taxon>Fungi</taxon>
        <taxon>Fungi incertae sedis</taxon>
        <taxon>Mucoromycota</taxon>
        <taxon>Glomeromycotina</taxon>
        <taxon>Glomeromycetes</taxon>
        <taxon>Paraglomerales</taxon>
        <taxon>Paraglomeraceae</taxon>
        <taxon>Paraglomus</taxon>
    </lineage>
</organism>
<gene>
    <name evidence="2" type="ORF">POCULU_LOCUS7553</name>
</gene>
<evidence type="ECO:0000313" key="2">
    <source>
        <dbReference type="EMBL" id="CAG8602773.1"/>
    </source>
</evidence>
<dbReference type="OrthoDB" id="2424936at2759"/>
<protein>
    <submittedName>
        <fullName evidence="2">1084_t:CDS:1</fullName>
    </submittedName>
</protein>
<evidence type="ECO:0000256" key="1">
    <source>
        <dbReference type="SAM" id="MobiDB-lite"/>
    </source>
</evidence>
<evidence type="ECO:0000313" key="3">
    <source>
        <dbReference type="Proteomes" id="UP000789572"/>
    </source>
</evidence>
<name>A0A9N9CIA7_9GLOM</name>
<dbReference type="Proteomes" id="UP000789572">
    <property type="component" value="Unassembled WGS sequence"/>
</dbReference>
<keyword evidence="3" id="KW-1185">Reference proteome</keyword>
<feature type="compositionally biased region" description="Basic and acidic residues" evidence="1">
    <location>
        <begin position="106"/>
        <end position="122"/>
    </location>
</feature>
<comment type="caution">
    <text evidence="2">The sequence shown here is derived from an EMBL/GenBank/DDBJ whole genome shotgun (WGS) entry which is preliminary data.</text>
</comment>